<organism evidence="2 3">
    <name type="scientific">Cystobacter fuscus (strain ATCC 25194 / DSM 2262 / NBRC 100088 / M29)</name>
    <dbReference type="NCBI Taxonomy" id="1242864"/>
    <lineage>
        <taxon>Bacteria</taxon>
        <taxon>Pseudomonadati</taxon>
        <taxon>Myxococcota</taxon>
        <taxon>Myxococcia</taxon>
        <taxon>Myxococcales</taxon>
        <taxon>Cystobacterineae</taxon>
        <taxon>Archangiaceae</taxon>
        <taxon>Cystobacter</taxon>
    </lineage>
</organism>
<dbReference type="Proteomes" id="UP000011682">
    <property type="component" value="Unassembled WGS sequence"/>
</dbReference>
<name>S9PPU1_CYSF2</name>
<sequence length="77" mass="8092">MHDAAPSCRDDEEVGSCPGPGKMAPSTSLVTCWLPPMPGPFFWPSRDSGPALLPGGPPSTLPRVLTTRDGSFCPVVR</sequence>
<accession>S9PPU1</accession>
<reference evidence="2" key="1">
    <citation type="submission" date="2013-05" db="EMBL/GenBank/DDBJ databases">
        <title>Genome assembly of Cystobacter fuscus DSM 2262.</title>
        <authorList>
            <person name="Sharma G."/>
            <person name="Khatri I."/>
            <person name="Kaur C."/>
            <person name="Mayilraj S."/>
            <person name="Subramanian S."/>
        </authorList>
    </citation>
    <scope>NUCLEOTIDE SEQUENCE [LARGE SCALE GENOMIC DNA]</scope>
    <source>
        <strain evidence="2">DSM 2262</strain>
    </source>
</reference>
<evidence type="ECO:0000256" key="1">
    <source>
        <dbReference type="SAM" id="MobiDB-lite"/>
    </source>
</evidence>
<gene>
    <name evidence="2" type="ORF">D187_004581</name>
</gene>
<protein>
    <submittedName>
        <fullName evidence="2">Uncharacterized protein</fullName>
    </submittedName>
</protein>
<feature type="region of interest" description="Disordered" evidence="1">
    <location>
        <begin position="1"/>
        <end position="21"/>
    </location>
</feature>
<keyword evidence="3" id="KW-1185">Reference proteome</keyword>
<proteinExistence type="predicted"/>
<dbReference type="AlphaFoldDB" id="S9PPU1"/>
<evidence type="ECO:0000313" key="3">
    <source>
        <dbReference type="Proteomes" id="UP000011682"/>
    </source>
</evidence>
<dbReference type="EMBL" id="ANAH02000003">
    <property type="protein sequence ID" value="EPX64492.1"/>
    <property type="molecule type" value="Genomic_DNA"/>
</dbReference>
<comment type="caution">
    <text evidence="2">The sequence shown here is derived from an EMBL/GenBank/DDBJ whole genome shotgun (WGS) entry which is preliminary data.</text>
</comment>
<evidence type="ECO:0000313" key="2">
    <source>
        <dbReference type="EMBL" id="EPX64492.1"/>
    </source>
</evidence>